<keyword evidence="14" id="KW-1185">Reference proteome</keyword>
<evidence type="ECO:0000256" key="9">
    <source>
        <dbReference type="ARBA" id="ARBA00023242"/>
    </source>
</evidence>
<keyword evidence="4" id="KW-0732">Signal</keyword>
<dbReference type="InterPro" id="IPR012337">
    <property type="entry name" value="RNaseH-like_sf"/>
</dbReference>
<keyword evidence="6" id="KW-0271">Exosome</keyword>
<dbReference type="GO" id="GO:0005730">
    <property type="term" value="C:nucleolus"/>
    <property type="evidence" value="ECO:0007669"/>
    <property type="project" value="TreeGrafter"/>
</dbReference>
<feature type="region of interest" description="Disordered" evidence="11">
    <location>
        <begin position="529"/>
        <end position="552"/>
    </location>
</feature>
<dbReference type="Pfam" id="PF01612">
    <property type="entry name" value="DNA_pol_A_exo1"/>
    <property type="match status" value="1"/>
</dbReference>
<evidence type="ECO:0000259" key="13">
    <source>
        <dbReference type="PROSITE" id="PS51914"/>
    </source>
</evidence>
<feature type="compositionally biased region" description="Acidic residues" evidence="11">
    <location>
        <begin position="714"/>
        <end position="725"/>
    </location>
</feature>
<dbReference type="PROSITE" id="PS51914">
    <property type="entry name" value="MRH"/>
    <property type="match status" value="1"/>
</dbReference>
<dbReference type="GO" id="GO:0000176">
    <property type="term" value="C:nuclear exosome (RNase complex)"/>
    <property type="evidence" value="ECO:0007669"/>
    <property type="project" value="InterPro"/>
</dbReference>
<dbReference type="Pfam" id="PF08066">
    <property type="entry name" value="PMC2NT"/>
    <property type="match status" value="1"/>
</dbReference>
<dbReference type="SUPFAM" id="SSF47819">
    <property type="entry name" value="HRDC-like"/>
    <property type="match status" value="1"/>
</dbReference>
<dbReference type="GO" id="GO:0071044">
    <property type="term" value="P:histone mRNA catabolic process"/>
    <property type="evidence" value="ECO:0007669"/>
    <property type="project" value="TreeGrafter"/>
</dbReference>
<dbReference type="InterPro" id="IPR036397">
    <property type="entry name" value="RNaseH_sf"/>
</dbReference>
<dbReference type="InterPro" id="IPR045092">
    <property type="entry name" value="Rrp6-like"/>
</dbReference>
<evidence type="ECO:0000256" key="5">
    <source>
        <dbReference type="ARBA" id="ARBA00022801"/>
    </source>
</evidence>
<feature type="domain" description="MRH" evidence="13">
    <location>
        <begin position="805"/>
        <end position="956"/>
    </location>
</feature>
<comment type="similarity">
    <text evidence="10">Belongs to the exosome component 10/RRP6 family.</text>
</comment>
<dbReference type="InterPro" id="IPR049559">
    <property type="entry name" value="Rrp6p-like_exo"/>
</dbReference>
<dbReference type="InterPro" id="IPR012588">
    <property type="entry name" value="Exosome-assoc_fac_Rrp6_N"/>
</dbReference>
<dbReference type="InterPro" id="IPR028927">
    <property type="entry name" value="Man-6-P_rcpt"/>
</dbReference>
<proteinExistence type="inferred from homology"/>
<dbReference type="CDD" id="cd06147">
    <property type="entry name" value="Rrp6p_like_exo"/>
    <property type="match status" value="1"/>
</dbReference>
<feature type="compositionally biased region" description="Low complexity" evidence="11">
    <location>
        <begin position="675"/>
        <end position="685"/>
    </location>
</feature>
<dbReference type="Gene3D" id="2.70.130.10">
    <property type="entry name" value="Mannose-6-phosphate receptor binding domain"/>
    <property type="match status" value="1"/>
</dbReference>
<keyword evidence="3" id="KW-0540">Nuclease</keyword>
<dbReference type="GO" id="GO:0003727">
    <property type="term" value="F:single-stranded RNA binding"/>
    <property type="evidence" value="ECO:0007669"/>
    <property type="project" value="TreeGrafter"/>
</dbReference>
<dbReference type="PANTHER" id="PTHR12124">
    <property type="entry name" value="POLYMYOSITIS/SCLERODERMA AUTOANTIGEN-RELATED"/>
    <property type="match status" value="1"/>
</dbReference>
<sequence length="973" mass="105418">NAQTFQGEPTANRTGADCVPKLIASMRLSNELPARGTSYDYYSSFPAFRALMDAQSSKLLYMMQRLINYQGAGGSVIGGQINRDFDERFESLIEVNDELLERVGAALDAHERAGSGYVKAAAEAAAVQSADSDLNPASAAAVRFLAARIVARPQDQFQLKPDNSAAPFRSRLRVKHNALQAGAAAEQLAMQPGQHPYGPELDAFTPEERFLGSPPSPQQPPAPPPPQRLDETELTLVQTTDDLAELLALLDGERELAVDLEAHSYRSYLGITCLIQISTRTRDFIVDTLRLWDHVWQLNRIFTNPKILKVLHGSSGDLAWLQRDFGIYMVNLFDTYLASHTLSMPRHSLAHLVQTYCGFALDKQYQLADWRVRPLPAEMLRYARCDTRYLLYIADRMRAELWRRADGQPDLVLRVFDASRRLCRELYKKPSLGADDYRQLLAKSRKAFNSGQIHALERLYAWRDATARVEDESVAYVLPDHMLLAVCDLLPREFTGVLACCNPVPPLVRKYVHDLHRIVLEARELRPAEAAGRKSVGGGSGGGGGNVGSGVTDPASVANASLSYAAAEPTVRQLPQHRCPHDLSHFGDDDFACASPPPSPSPTTSPSSWKTTPAARCFGLLTATGGEAADELLRATLGRLVSPFYSVPARPEAYFVVKATPPDETEEDLDASNQEATTAAASAAAAEEEKAPRHNGSIGARVRQKRRLTSTRADDDEAESAEADQPESGSFDYDRAAVELASRAMDRFPIRDPLNLIGGGKRRGGGRAKLHAIPMLGGTVPFATVAAAALVCLLTALSVRPAGALTCSELNTTHKGVLQPLFGQSFTLTLSPSSNKIIVRICGPASDFELFADSAALLVPSHGSGGTVVKLGLVSSGQMYLGTGWMLLVYTGGDPYSASDNSGSNPQCNGSRSVRIVMECNPGIYAPELDFVGEIRNEPSQCHHLFSMQHYSLCGLIPDPAAGGSLAPLAVVI</sequence>
<feature type="compositionally biased region" description="Gly residues" evidence="11">
    <location>
        <begin position="535"/>
        <end position="548"/>
    </location>
</feature>
<dbReference type="InterPro" id="IPR002121">
    <property type="entry name" value="HRDC_dom"/>
</dbReference>
<dbReference type="InterPro" id="IPR044865">
    <property type="entry name" value="MRH_dom"/>
</dbReference>
<evidence type="ECO:0000256" key="4">
    <source>
        <dbReference type="ARBA" id="ARBA00022729"/>
    </source>
</evidence>
<dbReference type="GO" id="GO:0071040">
    <property type="term" value="P:nuclear polyadenylation-dependent antisense transcript catabolic process"/>
    <property type="evidence" value="ECO:0007669"/>
    <property type="project" value="TreeGrafter"/>
</dbReference>
<keyword evidence="5" id="KW-0378">Hydrolase</keyword>
<dbReference type="SMART" id="SM00341">
    <property type="entry name" value="HRDC"/>
    <property type="match status" value="1"/>
</dbReference>
<dbReference type="GO" id="GO:0071035">
    <property type="term" value="P:nuclear polyadenylation-dependent rRNA catabolic process"/>
    <property type="evidence" value="ECO:0007669"/>
    <property type="project" value="TreeGrafter"/>
</dbReference>
<dbReference type="GO" id="GO:0000166">
    <property type="term" value="F:nucleotide binding"/>
    <property type="evidence" value="ECO:0007669"/>
    <property type="project" value="InterPro"/>
</dbReference>
<evidence type="ECO:0000256" key="10">
    <source>
        <dbReference type="ARBA" id="ARBA00043957"/>
    </source>
</evidence>
<evidence type="ECO:0000256" key="7">
    <source>
        <dbReference type="ARBA" id="ARBA00022839"/>
    </source>
</evidence>
<dbReference type="GO" id="GO:0071038">
    <property type="term" value="P:TRAMP-dependent tRNA surveillance pathway"/>
    <property type="evidence" value="ECO:0007669"/>
    <property type="project" value="TreeGrafter"/>
</dbReference>
<dbReference type="GO" id="GO:0071051">
    <property type="term" value="P:poly(A)-dependent snoRNA 3'-end processing"/>
    <property type="evidence" value="ECO:0007669"/>
    <property type="project" value="TreeGrafter"/>
</dbReference>
<dbReference type="SUPFAM" id="SSF50911">
    <property type="entry name" value="Mannose 6-phosphate receptor domain"/>
    <property type="match status" value="1"/>
</dbReference>
<dbReference type="GO" id="GO:0000175">
    <property type="term" value="F:3'-5'-RNA exonuclease activity"/>
    <property type="evidence" value="ECO:0007669"/>
    <property type="project" value="InterPro"/>
</dbReference>
<evidence type="ECO:0000259" key="12">
    <source>
        <dbReference type="PROSITE" id="PS50967"/>
    </source>
</evidence>
<feature type="region of interest" description="Disordered" evidence="11">
    <location>
        <begin position="663"/>
        <end position="732"/>
    </location>
</feature>
<dbReference type="GO" id="GO:0000467">
    <property type="term" value="P:exonucleolytic trimming to generate mature 3'-end of 5.8S rRNA from tricistronic rRNA transcript (SSU-rRNA, 5.8S rRNA, LSU-rRNA)"/>
    <property type="evidence" value="ECO:0007669"/>
    <property type="project" value="InterPro"/>
</dbReference>
<dbReference type="Gene3D" id="1.10.150.80">
    <property type="entry name" value="HRDC domain"/>
    <property type="match status" value="1"/>
</dbReference>
<keyword evidence="2" id="KW-0698">rRNA processing</keyword>
<evidence type="ECO:0000256" key="2">
    <source>
        <dbReference type="ARBA" id="ARBA00022552"/>
    </source>
</evidence>
<keyword evidence="7" id="KW-0269">Exonuclease</keyword>
<keyword evidence="8" id="KW-1015">Disulfide bond</keyword>
<dbReference type="WBParaSite" id="maker-uti_cns_0005220-snap-gene-0.3-mRNA-1">
    <property type="protein sequence ID" value="maker-uti_cns_0005220-snap-gene-0.3-mRNA-1"/>
    <property type="gene ID" value="maker-uti_cns_0005220-snap-gene-0.3"/>
</dbReference>
<dbReference type="InterPro" id="IPR009011">
    <property type="entry name" value="Man6P_isomerase_rcpt-bd_dom_sf"/>
</dbReference>
<dbReference type="InterPro" id="IPR002562">
    <property type="entry name" value="3'-5'_exonuclease_dom"/>
</dbReference>
<keyword evidence="9" id="KW-0539">Nucleus</keyword>
<evidence type="ECO:0000256" key="8">
    <source>
        <dbReference type="ARBA" id="ARBA00023157"/>
    </source>
</evidence>
<dbReference type="GO" id="GO:0071036">
    <property type="term" value="P:nuclear polyadenylation-dependent snoRNA catabolic process"/>
    <property type="evidence" value="ECO:0007669"/>
    <property type="project" value="TreeGrafter"/>
</dbReference>
<feature type="region of interest" description="Disordered" evidence="11">
    <location>
        <begin position="590"/>
        <end position="611"/>
    </location>
</feature>
<name>A0A1I8HAB8_9PLAT</name>
<dbReference type="InterPro" id="IPR044876">
    <property type="entry name" value="HRDC_dom_sf"/>
</dbReference>
<protein>
    <submittedName>
        <fullName evidence="15">HRDC domain-containing protein</fullName>
    </submittedName>
</protein>
<dbReference type="SMART" id="SM00474">
    <property type="entry name" value="35EXOc"/>
    <property type="match status" value="1"/>
</dbReference>
<evidence type="ECO:0000313" key="14">
    <source>
        <dbReference type="Proteomes" id="UP000095280"/>
    </source>
</evidence>
<organism evidence="14 15">
    <name type="scientific">Macrostomum lignano</name>
    <dbReference type="NCBI Taxonomy" id="282301"/>
    <lineage>
        <taxon>Eukaryota</taxon>
        <taxon>Metazoa</taxon>
        <taxon>Spiralia</taxon>
        <taxon>Lophotrochozoa</taxon>
        <taxon>Platyhelminthes</taxon>
        <taxon>Rhabditophora</taxon>
        <taxon>Macrostomorpha</taxon>
        <taxon>Macrostomida</taxon>
        <taxon>Macrostomidae</taxon>
        <taxon>Macrostomum</taxon>
    </lineage>
</organism>
<comment type="subcellular location">
    <subcellularLocation>
        <location evidence="1">Nucleus</location>
    </subcellularLocation>
</comment>
<reference evidence="15" key="1">
    <citation type="submission" date="2016-11" db="UniProtKB">
        <authorList>
            <consortium name="WormBaseParasite"/>
        </authorList>
    </citation>
    <scope>IDENTIFICATION</scope>
</reference>
<accession>A0A1I8HAB8</accession>
<evidence type="ECO:0000256" key="1">
    <source>
        <dbReference type="ARBA" id="ARBA00004123"/>
    </source>
</evidence>
<evidence type="ECO:0000256" key="6">
    <source>
        <dbReference type="ARBA" id="ARBA00022835"/>
    </source>
</evidence>
<dbReference type="SUPFAM" id="SSF53098">
    <property type="entry name" value="Ribonuclease H-like"/>
    <property type="match status" value="1"/>
</dbReference>
<dbReference type="Gene3D" id="3.30.420.10">
    <property type="entry name" value="Ribonuclease H-like superfamily/Ribonuclease H"/>
    <property type="match status" value="1"/>
</dbReference>
<feature type="region of interest" description="Disordered" evidence="11">
    <location>
        <begin position="192"/>
        <end position="229"/>
    </location>
</feature>
<evidence type="ECO:0000256" key="11">
    <source>
        <dbReference type="SAM" id="MobiDB-lite"/>
    </source>
</evidence>
<dbReference type="Pfam" id="PF02157">
    <property type="entry name" value="Man-6-P_recep"/>
    <property type="match status" value="1"/>
</dbReference>
<feature type="compositionally biased region" description="Pro residues" evidence="11">
    <location>
        <begin position="214"/>
        <end position="227"/>
    </location>
</feature>
<dbReference type="PANTHER" id="PTHR12124:SF47">
    <property type="entry name" value="EXOSOME COMPONENT 10"/>
    <property type="match status" value="1"/>
</dbReference>
<dbReference type="AlphaFoldDB" id="A0A1I8HAB8"/>
<dbReference type="InterPro" id="IPR010997">
    <property type="entry name" value="HRDC-like_sf"/>
</dbReference>
<dbReference type="GO" id="GO:0071037">
    <property type="term" value="P:nuclear polyadenylation-dependent snRNA catabolic process"/>
    <property type="evidence" value="ECO:0007669"/>
    <property type="project" value="TreeGrafter"/>
</dbReference>
<feature type="domain" description="HRDC" evidence="12">
    <location>
        <begin position="449"/>
        <end position="529"/>
    </location>
</feature>
<evidence type="ECO:0000313" key="15">
    <source>
        <dbReference type="WBParaSite" id="maker-uti_cns_0005220-snap-gene-0.3-mRNA-1"/>
    </source>
</evidence>
<dbReference type="PROSITE" id="PS50967">
    <property type="entry name" value="HRDC"/>
    <property type="match status" value="1"/>
</dbReference>
<dbReference type="Proteomes" id="UP000095280">
    <property type="component" value="Unplaced"/>
</dbReference>
<dbReference type="FunFam" id="1.10.150.80:FF:000001">
    <property type="entry name" value="Putative exosome component 10"/>
    <property type="match status" value="1"/>
</dbReference>
<dbReference type="GO" id="GO:0071039">
    <property type="term" value="P:nuclear polyadenylation-dependent CUT catabolic process"/>
    <property type="evidence" value="ECO:0007669"/>
    <property type="project" value="TreeGrafter"/>
</dbReference>
<evidence type="ECO:0000256" key="3">
    <source>
        <dbReference type="ARBA" id="ARBA00022722"/>
    </source>
</evidence>
<dbReference type="Pfam" id="PF00570">
    <property type="entry name" value="HRDC"/>
    <property type="match status" value="1"/>
</dbReference>